<accession>A0A1S5V2N5</accession>
<reference evidence="1" key="1">
    <citation type="journal article" date="2016" name="Biol. Bull.">
        <title>A Preliminary Molecular and Phylogenetic Analysis of the Genome of a Novel Endogenous Retrovirus in the Sea Slug Elysia chlorotica.</title>
        <authorList>
            <person name="Pierce S.K."/>
            <person name="Mahadevan P."/>
            <person name="Massey S.E."/>
            <person name="Middlebrooks M.L."/>
        </authorList>
    </citation>
    <scope>NUCLEOTIDE SEQUENCE</scope>
    <source>
        <strain evidence="1">Tampa 2006</strain>
    </source>
</reference>
<organism evidence="1">
    <name type="scientific">Elysia chlorotica</name>
    <name type="common">Eastern emerald elysia</name>
    <name type="synonym">Sea slug</name>
    <dbReference type="NCBI Taxonomy" id="188477"/>
    <lineage>
        <taxon>Eukaryota</taxon>
        <taxon>Metazoa</taxon>
        <taxon>Spiralia</taxon>
        <taxon>Lophotrochozoa</taxon>
        <taxon>Mollusca</taxon>
        <taxon>Gastropoda</taxon>
        <taxon>Heterobranchia</taxon>
        <taxon>Euthyneura</taxon>
        <taxon>Panpulmonata</taxon>
        <taxon>Sacoglossa</taxon>
        <taxon>Placobranchoidea</taxon>
        <taxon>Plakobranchidae</taxon>
        <taxon>Elysia</taxon>
    </lineage>
</organism>
<protein>
    <submittedName>
        <fullName evidence="1">Uncharacterized protein</fullName>
    </submittedName>
</protein>
<name>A0A1S5V2N5_ELYCH</name>
<evidence type="ECO:0000313" key="1">
    <source>
        <dbReference type="EMBL" id="AQN68905.1"/>
    </source>
</evidence>
<dbReference type="EMBL" id="KY115607">
    <property type="protein sequence ID" value="AQN68905.1"/>
    <property type="molecule type" value="Genomic_DNA"/>
</dbReference>
<proteinExistence type="predicted"/>
<dbReference type="AlphaFoldDB" id="A0A1S5V2N5"/>
<sequence length="136" mass="14364">MVKGVANSFAAPAKILGDIASGPGAFAVCSFARRFLTSSVEIWKSSNSSLYLQLGGSGTGPGSSLVNTLWKNVFSRSVFSLSEVVFVPSGFNKSATPVMVFVFDFTYFQKALGFDFASFAIFVSCDLCALLQAALA</sequence>